<accession>A0A5E4QQ55</accession>
<evidence type="ECO:0000313" key="4">
    <source>
        <dbReference type="Proteomes" id="UP000324832"/>
    </source>
</evidence>
<name>A0A5E4QQ55_9NEOP</name>
<dbReference type="EMBL" id="FZQP02004167">
    <property type="protein sequence ID" value="VVC99471.1"/>
    <property type="molecule type" value="Genomic_DNA"/>
</dbReference>
<dbReference type="InterPro" id="IPR053922">
    <property type="entry name" value="MKRN2OS-like_N"/>
</dbReference>
<protein>
    <recommendedName>
        <fullName evidence="5">MKRN2 opposite strand protein</fullName>
    </recommendedName>
</protein>
<feature type="domain" description="MKRN2 opposite strand protein-like N-terminal" evidence="2">
    <location>
        <begin position="3"/>
        <end position="31"/>
    </location>
</feature>
<evidence type="ECO:0000259" key="2">
    <source>
        <dbReference type="Pfam" id="PF22795"/>
    </source>
</evidence>
<dbReference type="PANTHER" id="PTHR33963:SF2">
    <property type="entry name" value="MKRN2 OPPOSITE STRAND PROTEIN"/>
    <property type="match status" value="1"/>
</dbReference>
<reference evidence="3 4" key="1">
    <citation type="submission" date="2017-07" db="EMBL/GenBank/DDBJ databases">
        <authorList>
            <person name="Talla V."/>
            <person name="Backstrom N."/>
        </authorList>
    </citation>
    <scope>NUCLEOTIDE SEQUENCE [LARGE SCALE GENOMIC DNA]</scope>
</reference>
<proteinExistence type="predicted"/>
<keyword evidence="4" id="KW-1185">Reference proteome</keyword>
<gene>
    <name evidence="3" type="ORF">LSINAPIS_LOCUS10346</name>
</gene>
<dbReference type="Proteomes" id="UP000324832">
    <property type="component" value="Unassembled WGS sequence"/>
</dbReference>
<dbReference type="PANTHER" id="PTHR33963">
    <property type="entry name" value="MKRN2 OPPOSITE STRAND PROTEIN"/>
    <property type="match status" value="1"/>
</dbReference>
<dbReference type="AlphaFoldDB" id="A0A5E4QQ55"/>
<feature type="domain" description="MKRN2 opposite strand protein-like C-terminal" evidence="1">
    <location>
        <begin position="40"/>
        <end position="195"/>
    </location>
</feature>
<dbReference type="InterPro" id="IPR053921">
    <property type="entry name" value="MKRN2OS-like_C"/>
</dbReference>
<evidence type="ECO:0008006" key="5">
    <source>
        <dbReference type="Google" id="ProtNLM"/>
    </source>
</evidence>
<organism evidence="3 4">
    <name type="scientific">Leptidea sinapis</name>
    <dbReference type="NCBI Taxonomy" id="189913"/>
    <lineage>
        <taxon>Eukaryota</taxon>
        <taxon>Metazoa</taxon>
        <taxon>Ecdysozoa</taxon>
        <taxon>Arthropoda</taxon>
        <taxon>Hexapoda</taxon>
        <taxon>Insecta</taxon>
        <taxon>Pterygota</taxon>
        <taxon>Neoptera</taxon>
        <taxon>Endopterygota</taxon>
        <taxon>Lepidoptera</taxon>
        <taxon>Glossata</taxon>
        <taxon>Ditrysia</taxon>
        <taxon>Papilionoidea</taxon>
        <taxon>Pieridae</taxon>
        <taxon>Dismorphiinae</taxon>
        <taxon>Leptidea</taxon>
    </lineage>
</organism>
<evidence type="ECO:0000259" key="1">
    <source>
        <dbReference type="Pfam" id="PF16044"/>
    </source>
</evidence>
<evidence type="ECO:0000313" key="3">
    <source>
        <dbReference type="EMBL" id="VVC99471.1"/>
    </source>
</evidence>
<dbReference type="Pfam" id="PF22795">
    <property type="entry name" value="DUF4796_N"/>
    <property type="match status" value="1"/>
</dbReference>
<sequence length="222" mass="25683">MDPGILCLHHCNHKVFCTVIPEKCPACHQTLNRYDYNLLPFRVPYPFVKASQHPRAIVMKPTHGDFLNDYYNSKDLHIGVTNSHGSVIEFSEEGIKGVDSITKNWSNRETSIDWDQCLLLEQFDELWNEIWDEVLLQVSSSPLWKPEQYNEERHNCFTFVLAFLRALDCGELSEKAQDPKLFCKQYVVPRTSTAGQPGTTSSTRSWVDAWTSHRSFHTFEGR</sequence>
<dbReference type="Pfam" id="PF16044">
    <property type="entry name" value="DUF4796_C"/>
    <property type="match status" value="1"/>
</dbReference>
<dbReference type="InterPro" id="IPR032016">
    <property type="entry name" value="MKRN2OS-like"/>
</dbReference>